<evidence type="ECO:0000313" key="3">
    <source>
        <dbReference type="Proteomes" id="UP000298030"/>
    </source>
</evidence>
<comment type="caution">
    <text evidence="2">The sequence shown here is derived from an EMBL/GenBank/DDBJ whole genome shotgun (WGS) entry which is preliminary data.</text>
</comment>
<dbReference type="Gene3D" id="2.60.200.20">
    <property type="match status" value="1"/>
</dbReference>
<evidence type="ECO:0000259" key="1">
    <source>
        <dbReference type="Pfam" id="PF00498"/>
    </source>
</evidence>
<dbReference type="Pfam" id="PF00498">
    <property type="entry name" value="FHA"/>
    <property type="match status" value="1"/>
</dbReference>
<dbReference type="AlphaFoldDB" id="A0A4Y7TCS8"/>
<dbReference type="InterPro" id="IPR008984">
    <property type="entry name" value="SMAD_FHA_dom_sf"/>
</dbReference>
<dbReference type="EMBL" id="QPFP01000017">
    <property type="protein sequence ID" value="TEB31973.1"/>
    <property type="molecule type" value="Genomic_DNA"/>
</dbReference>
<dbReference type="SUPFAM" id="SSF49879">
    <property type="entry name" value="SMAD/FHA domain"/>
    <property type="match status" value="1"/>
</dbReference>
<organism evidence="2 3">
    <name type="scientific">Coprinellus micaceus</name>
    <name type="common">Glistening ink-cap mushroom</name>
    <name type="synonym">Coprinus micaceus</name>
    <dbReference type="NCBI Taxonomy" id="71717"/>
    <lineage>
        <taxon>Eukaryota</taxon>
        <taxon>Fungi</taxon>
        <taxon>Dikarya</taxon>
        <taxon>Basidiomycota</taxon>
        <taxon>Agaricomycotina</taxon>
        <taxon>Agaricomycetes</taxon>
        <taxon>Agaricomycetidae</taxon>
        <taxon>Agaricales</taxon>
        <taxon>Agaricineae</taxon>
        <taxon>Psathyrellaceae</taxon>
        <taxon>Coprinellus</taxon>
    </lineage>
</organism>
<reference evidence="2 3" key="1">
    <citation type="journal article" date="2019" name="Nat. Ecol. Evol.">
        <title>Megaphylogeny resolves global patterns of mushroom evolution.</title>
        <authorList>
            <person name="Varga T."/>
            <person name="Krizsan K."/>
            <person name="Foldi C."/>
            <person name="Dima B."/>
            <person name="Sanchez-Garcia M."/>
            <person name="Sanchez-Ramirez S."/>
            <person name="Szollosi G.J."/>
            <person name="Szarkandi J.G."/>
            <person name="Papp V."/>
            <person name="Albert L."/>
            <person name="Andreopoulos W."/>
            <person name="Angelini C."/>
            <person name="Antonin V."/>
            <person name="Barry K.W."/>
            <person name="Bougher N.L."/>
            <person name="Buchanan P."/>
            <person name="Buyck B."/>
            <person name="Bense V."/>
            <person name="Catcheside P."/>
            <person name="Chovatia M."/>
            <person name="Cooper J."/>
            <person name="Damon W."/>
            <person name="Desjardin D."/>
            <person name="Finy P."/>
            <person name="Geml J."/>
            <person name="Haridas S."/>
            <person name="Hughes K."/>
            <person name="Justo A."/>
            <person name="Karasinski D."/>
            <person name="Kautmanova I."/>
            <person name="Kiss B."/>
            <person name="Kocsube S."/>
            <person name="Kotiranta H."/>
            <person name="LaButti K.M."/>
            <person name="Lechner B.E."/>
            <person name="Liimatainen K."/>
            <person name="Lipzen A."/>
            <person name="Lukacs Z."/>
            <person name="Mihaltcheva S."/>
            <person name="Morgado L.N."/>
            <person name="Niskanen T."/>
            <person name="Noordeloos M.E."/>
            <person name="Ohm R.A."/>
            <person name="Ortiz-Santana B."/>
            <person name="Ovrebo C."/>
            <person name="Racz N."/>
            <person name="Riley R."/>
            <person name="Savchenko A."/>
            <person name="Shiryaev A."/>
            <person name="Soop K."/>
            <person name="Spirin V."/>
            <person name="Szebenyi C."/>
            <person name="Tomsovsky M."/>
            <person name="Tulloss R.E."/>
            <person name="Uehling J."/>
            <person name="Grigoriev I.V."/>
            <person name="Vagvolgyi C."/>
            <person name="Papp T."/>
            <person name="Martin F.M."/>
            <person name="Miettinen O."/>
            <person name="Hibbett D.S."/>
            <person name="Nagy L.G."/>
        </authorList>
    </citation>
    <scope>NUCLEOTIDE SEQUENCE [LARGE SCALE GENOMIC DNA]</scope>
    <source>
        <strain evidence="2 3">FP101781</strain>
    </source>
</reference>
<dbReference type="STRING" id="71717.A0A4Y7TCS8"/>
<feature type="domain" description="FHA" evidence="1">
    <location>
        <begin position="78"/>
        <end position="126"/>
    </location>
</feature>
<proteinExistence type="predicted"/>
<gene>
    <name evidence="2" type="ORF">FA13DRAFT_1732251</name>
</gene>
<keyword evidence="3" id="KW-1185">Reference proteome</keyword>
<accession>A0A4Y7TCS8</accession>
<protein>
    <recommendedName>
        <fullName evidence="1">FHA domain-containing protein</fullName>
    </recommendedName>
</protein>
<dbReference type="OrthoDB" id="687730at2759"/>
<dbReference type="InterPro" id="IPR000253">
    <property type="entry name" value="FHA_dom"/>
</dbReference>
<dbReference type="Proteomes" id="UP000298030">
    <property type="component" value="Unassembled WGS sequence"/>
</dbReference>
<evidence type="ECO:0000313" key="2">
    <source>
        <dbReference type="EMBL" id="TEB31973.1"/>
    </source>
</evidence>
<dbReference type="CDD" id="cd00060">
    <property type="entry name" value="FHA"/>
    <property type="match status" value="1"/>
</dbReference>
<sequence length="155" mass="16452">MPQTISGMIVALSPAPNSFPFSPKNLFVSEEGVILGSAGQPGTQGEPSRTAELKNGWFGPLPPPKKPNPLDEEVYPLSLSAIHAKLWSKGTQVYIRCMGAAFKTFVNGTQITGDIELRSGDVVSLGTKIPRNKNTPASITEEHLKPIVAVVGISS</sequence>
<name>A0A4Y7TCS8_COPMI</name>